<sequence>MIKYNFLSNYEGIKIWEKGLDKSPSNKPFLKNDFKEILLISRAFLIQNKIFYVPTLSTLGIAFIFNLVGFLPYLNTLRLENKHQEFTFNVEELTTFNENLENKNKDLDNYYQLYVAGAPAYIFSYFLQKNIPEDLQITEYLIDKDGFDIYAQAYSIKTINDFINSILEWSIVKSDSITVRNVIKSGNSNQTDPSSNNDLFLVEISGKNNLIGISKRLPIFRDSFNYGQINKIERYINSKESGIIN</sequence>
<dbReference type="EMBL" id="JNAM01000010">
    <property type="protein sequence ID" value="KGF97653.1"/>
    <property type="molecule type" value="Genomic_DNA"/>
</dbReference>
<name>A0A0A2AB67_PROMR</name>
<protein>
    <submittedName>
        <fullName evidence="2">Uncharacterized protein</fullName>
    </submittedName>
</protein>
<reference evidence="3" key="1">
    <citation type="journal article" date="2014" name="Sci. Data">
        <title>Genomes of diverse isolates of the marine cyanobacterium Prochlorococcus.</title>
        <authorList>
            <person name="Biller S."/>
            <person name="Berube P."/>
            <person name="Thompson J."/>
            <person name="Kelly L."/>
            <person name="Roggensack S."/>
            <person name="Awad L."/>
            <person name="Roache-Johnson K."/>
            <person name="Ding H."/>
            <person name="Giovannoni S.J."/>
            <person name="Moore L.R."/>
            <person name="Chisholm S.W."/>
        </authorList>
    </citation>
    <scope>NUCLEOTIDE SEQUENCE [LARGE SCALE GENOMIC DNA]</scope>
    <source>
        <strain evidence="3">MIT 9302</strain>
    </source>
</reference>
<organism evidence="2 3">
    <name type="scientific">Prochlorococcus marinus str. MIT 9302</name>
    <dbReference type="NCBI Taxonomy" id="74545"/>
    <lineage>
        <taxon>Bacteria</taxon>
        <taxon>Bacillati</taxon>
        <taxon>Cyanobacteriota</taxon>
        <taxon>Cyanophyceae</taxon>
        <taxon>Synechococcales</taxon>
        <taxon>Prochlorococcaceae</taxon>
        <taxon>Prochlorococcus</taxon>
    </lineage>
</organism>
<keyword evidence="1" id="KW-1133">Transmembrane helix</keyword>
<feature type="transmembrane region" description="Helical" evidence="1">
    <location>
        <begin position="50"/>
        <end position="74"/>
    </location>
</feature>
<evidence type="ECO:0000256" key="1">
    <source>
        <dbReference type="SAM" id="Phobius"/>
    </source>
</evidence>
<keyword evidence="1" id="KW-0472">Membrane</keyword>
<keyword evidence="1" id="KW-0812">Transmembrane</keyword>
<accession>A0A0A2AB67</accession>
<feature type="transmembrane region" description="Helical" evidence="1">
    <location>
        <begin position="110"/>
        <end position="127"/>
    </location>
</feature>
<dbReference type="eggNOG" id="ENOG5030S6F">
    <property type="taxonomic scope" value="Bacteria"/>
</dbReference>
<gene>
    <name evidence="2" type="ORF">EU96_1367</name>
</gene>
<proteinExistence type="predicted"/>
<dbReference type="STRING" id="74545.EU96_1367"/>
<comment type="caution">
    <text evidence="2">The sequence shown here is derived from an EMBL/GenBank/DDBJ whole genome shotgun (WGS) entry which is preliminary data.</text>
</comment>
<evidence type="ECO:0000313" key="3">
    <source>
        <dbReference type="Proteomes" id="UP000030445"/>
    </source>
</evidence>
<dbReference type="AlphaFoldDB" id="A0A0A2AB67"/>
<dbReference type="RefSeq" id="WP_032526989.1">
    <property type="nucleotide sequence ID" value="NZ_CP138951.1"/>
</dbReference>
<dbReference type="Proteomes" id="UP000030445">
    <property type="component" value="Unassembled WGS sequence"/>
</dbReference>
<evidence type="ECO:0000313" key="2">
    <source>
        <dbReference type="EMBL" id="KGF97653.1"/>
    </source>
</evidence>